<proteinExistence type="predicted"/>
<protein>
    <submittedName>
        <fullName evidence="1">Uncharacterized protein</fullName>
    </submittedName>
</protein>
<evidence type="ECO:0000313" key="2">
    <source>
        <dbReference type="Proteomes" id="UP001177021"/>
    </source>
</evidence>
<name>A0ACB0LPX5_TRIPR</name>
<keyword evidence="2" id="KW-1185">Reference proteome</keyword>
<comment type="caution">
    <text evidence="1">The sequence shown here is derived from an EMBL/GenBank/DDBJ whole genome shotgun (WGS) entry which is preliminary data.</text>
</comment>
<accession>A0ACB0LPX5</accession>
<gene>
    <name evidence="1" type="ORF">MILVUS5_LOCUS34511</name>
</gene>
<dbReference type="EMBL" id="CASHSV030000615">
    <property type="protein sequence ID" value="CAJ2670486.1"/>
    <property type="molecule type" value="Genomic_DNA"/>
</dbReference>
<dbReference type="Proteomes" id="UP001177021">
    <property type="component" value="Unassembled WGS sequence"/>
</dbReference>
<organism evidence="1 2">
    <name type="scientific">Trifolium pratense</name>
    <name type="common">Red clover</name>
    <dbReference type="NCBI Taxonomy" id="57577"/>
    <lineage>
        <taxon>Eukaryota</taxon>
        <taxon>Viridiplantae</taxon>
        <taxon>Streptophyta</taxon>
        <taxon>Embryophyta</taxon>
        <taxon>Tracheophyta</taxon>
        <taxon>Spermatophyta</taxon>
        <taxon>Magnoliopsida</taxon>
        <taxon>eudicotyledons</taxon>
        <taxon>Gunneridae</taxon>
        <taxon>Pentapetalae</taxon>
        <taxon>rosids</taxon>
        <taxon>fabids</taxon>
        <taxon>Fabales</taxon>
        <taxon>Fabaceae</taxon>
        <taxon>Papilionoideae</taxon>
        <taxon>50 kb inversion clade</taxon>
        <taxon>NPAAA clade</taxon>
        <taxon>Hologalegina</taxon>
        <taxon>IRL clade</taxon>
        <taxon>Trifolieae</taxon>
        <taxon>Trifolium</taxon>
    </lineage>
</organism>
<reference evidence="1" key="1">
    <citation type="submission" date="2023-10" db="EMBL/GenBank/DDBJ databases">
        <authorList>
            <person name="Rodriguez Cubillos JULIANA M."/>
            <person name="De Vega J."/>
        </authorList>
    </citation>
    <scope>NUCLEOTIDE SEQUENCE</scope>
</reference>
<evidence type="ECO:0000313" key="1">
    <source>
        <dbReference type="EMBL" id="CAJ2670486.1"/>
    </source>
</evidence>
<sequence>MEALKDTSILSWNVRGASNSVAKRHLKEVTRKFSPTFLVIMETHISFSRLNTFWSNLGYVPVHIIEAQGHSGGLWLMKNSSSQVNTSIIDYNAHSITFSLSRGHSQSTCTCLYASPNPTIRTSLWSYLTTLSHGINGPWMLIGDFNETLLPSDQRGGTFSPSRAAIFSKFLENCNLLDLTTTGGRFTWHRNTQGTRSLSKKLDRGISNVEWRLAFPEAFVDILCRFHSDHNPIFLRFGGLPLARGPRPFRFEAAWIDHDDYSSVVERAWCYSNHNPVTALQLVRDNSIKFNHEVFGNIFQKKKHIEARLKGIQKYLERVDSAHHVHLEYQLQQEYNHILFQEEIHWYQKSREQWVKFGDKNSSFFHAQTIIRRKRNKIHNIQLPTGIWSSDSSIIQHETQKFFKDLFCSPQSPHNHSFVINTHPIIDADGCGNLTKDVTKEEVTLALNSMKPFKAPGPDGFQCIFFKQYWHIVGDDIYNLVKNAFATGHFDSKISETLIAVIPKEVVHYMRKSKKKKGDVAFKLDLEKAFDNAKKSQLRFITNLFDVFSRASGLKINISKSRALFSSGIPRAKIQQLTSITGIRSTPSLGKYLGFSILNGRAKKSDFDFIIEKMQTRLASWKSKLLNKPGRLALASSVLTSIPSYYMQIAWLPQSICNIIDHTTRHFIWKGSTNTGINLVGWQKISCPKRCGGLGIRAARDMNTSLLGKLVWDLLQDSDKLWVRVLSDKYISGTRILSSDTLSGSSTWNSIMKAKNVLRTGFVWRPGSGNSSFWYSHWSHFGPLGAIVPYVHYHDTALMVKDVFVSSTANLHLLYTQLPQEVVISLNSMKFSFNSTIEDTMIWSANKHGTYTTSSGYLWILSLRSQLQSNQSWNLPTLWLFRGKFLALCS</sequence>